<organism evidence="2">
    <name type="scientific">mine drainage metagenome</name>
    <dbReference type="NCBI Taxonomy" id="410659"/>
    <lineage>
        <taxon>unclassified sequences</taxon>
        <taxon>metagenomes</taxon>
        <taxon>ecological metagenomes</taxon>
    </lineage>
</organism>
<dbReference type="PROSITE" id="PS50244">
    <property type="entry name" value="S5A_REDUCTASE"/>
    <property type="match status" value="1"/>
</dbReference>
<comment type="caution">
    <text evidence="2">The sequence shown here is derived from an EMBL/GenBank/DDBJ whole genome shotgun (WGS) entry which is preliminary data.</text>
</comment>
<accession>A0A1J5SYQ0</accession>
<dbReference type="GO" id="GO:0016020">
    <property type="term" value="C:membrane"/>
    <property type="evidence" value="ECO:0007669"/>
    <property type="project" value="TreeGrafter"/>
</dbReference>
<dbReference type="EMBL" id="MLJW01000052">
    <property type="protein sequence ID" value="OIR05134.1"/>
    <property type="molecule type" value="Genomic_DNA"/>
</dbReference>
<proteinExistence type="predicted"/>
<dbReference type="InterPro" id="IPR010721">
    <property type="entry name" value="UstE-like"/>
</dbReference>
<feature type="transmembrane region" description="Helical" evidence="1">
    <location>
        <begin position="100"/>
        <end position="127"/>
    </location>
</feature>
<feature type="transmembrane region" description="Helical" evidence="1">
    <location>
        <begin position="31"/>
        <end position="49"/>
    </location>
</feature>
<dbReference type="Pfam" id="PF06966">
    <property type="entry name" value="DUF1295"/>
    <property type="match status" value="1"/>
</dbReference>
<dbReference type="PANTHER" id="PTHR32251:SF17">
    <property type="entry name" value="STEROID 5-ALPHA REDUCTASE C-TERMINAL DOMAIN-CONTAINING PROTEIN"/>
    <property type="match status" value="1"/>
</dbReference>
<feature type="transmembrane region" description="Helical" evidence="1">
    <location>
        <begin position="6"/>
        <end position="24"/>
    </location>
</feature>
<dbReference type="AlphaFoldDB" id="A0A1J5SYQ0"/>
<feature type="transmembrane region" description="Helical" evidence="1">
    <location>
        <begin position="139"/>
        <end position="158"/>
    </location>
</feature>
<evidence type="ECO:0000313" key="2">
    <source>
        <dbReference type="EMBL" id="OIR05134.1"/>
    </source>
</evidence>
<name>A0A1J5SYQ0_9ZZZZ</name>
<reference evidence="2" key="1">
    <citation type="submission" date="2016-10" db="EMBL/GenBank/DDBJ databases">
        <title>Sequence of Gallionella enrichment culture.</title>
        <authorList>
            <person name="Poehlein A."/>
            <person name="Muehling M."/>
            <person name="Daniel R."/>
        </authorList>
    </citation>
    <scope>NUCLEOTIDE SEQUENCE</scope>
</reference>
<evidence type="ECO:0000256" key="1">
    <source>
        <dbReference type="SAM" id="Phobius"/>
    </source>
</evidence>
<gene>
    <name evidence="2" type="ORF">GALL_126920</name>
</gene>
<feature type="transmembrane region" description="Helical" evidence="1">
    <location>
        <begin position="188"/>
        <end position="204"/>
    </location>
</feature>
<dbReference type="Gene3D" id="1.20.120.1630">
    <property type="match status" value="1"/>
</dbReference>
<keyword evidence="1" id="KW-1133">Transmembrane helix</keyword>
<dbReference type="PANTHER" id="PTHR32251">
    <property type="entry name" value="3-OXO-5-ALPHA-STEROID 4-DEHYDROGENASE"/>
    <property type="match status" value="1"/>
</dbReference>
<keyword evidence="1" id="KW-0812">Transmembrane</keyword>
<protein>
    <submittedName>
        <fullName evidence="2">3-oxo-5-alpha-steroid 4-dehydrogenase</fullName>
    </submittedName>
</protein>
<keyword evidence="1" id="KW-0472">Membrane</keyword>
<sequence length="268" mass="28811">MTILTLMFTALAVALPAFLVLFLVARRIGNFGIVDIAWAGGFAPAAVFYGLCGAGSTSGRVLAAVTGGLWSLRLGGYLAKRVLGHLGVEDGRYRELRREWAGALDVKMGAFFAFQGLLLVALSLPFALAASNPSPRLSLVQLVGVAVWLVALAGEALADGQLAAFKREAANAGRVCDRGLWGLSRHPNYFFEWLVWVGFALLALPAPHGWLALGSPALMLVFLTRVTGIRYTEEQLLRSKGEAYGDYQRRTSAFVPWFPSRTTGGPNP</sequence>